<dbReference type="RefSeq" id="WP_370664235.1">
    <property type="nucleotide sequence ID" value="NZ_LANP01000006.1"/>
</dbReference>
<sequence>MEIIYLYKEINFCGNTIEFLLRKYRDAAAVKVGFFQKTFIKNKAKNSDR</sequence>
<accession>A0A0F3MM01</accession>
<dbReference type="EMBL" id="LANP01000006">
    <property type="protein sequence ID" value="KJV56765.1"/>
    <property type="molecule type" value="Genomic_DNA"/>
</dbReference>
<comment type="caution">
    <text evidence="2">The sequence shown here is derived from an EMBL/GenBank/DDBJ whole genome shotgun (WGS) entry which is preliminary data.</text>
</comment>
<dbReference type="AlphaFoldDB" id="A0A0F3MM01"/>
<proteinExistence type="predicted"/>
<dbReference type="Pfam" id="PF13610">
    <property type="entry name" value="DDE_Tnp_IS240"/>
    <property type="match status" value="1"/>
</dbReference>
<reference evidence="2 3" key="1">
    <citation type="submission" date="2015-02" db="EMBL/GenBank/DDBJ databases">
        <title>Genome Sequencing of Rickettsiales.</title>
        <authorList>
            <person name="Daugherty S.C."/>
            <person name="Su Q."/>
            <person name="Abolude K."/>
            <person name="Beier-Sexton M."/>
            <person name="Carlyon J.A."/>
            <person name="Carter R."/>
            <person name="Day N.P."/>
            <person name="Dumler S.J."/>
            <person name="Dyachenko V."/>
            <person name="Godinez A."/>
            <person name="Kurtti T.J."/>
            <person name="Lichay M."/>
            <person name="Mullins K.E."/>
            <person name="Ott S."/>
            <person name="Pappas-Brown V."/>
            <person name="Paris D.H."/>
            <person name="Patel P."/>
            <person name="Richards A.L."/>
            <person name="Sadzewicz L."/>
            <person name="Sears K."/>
            <person name="Seidman D."/>
            <person name="Sengamalay N."/>
            <person name="Stenos J."/>
            <person name="Tallon L.J."/>
            <person name="Vincent G."/>
            <person name="Fraser C.M."/>
            <person name="Munderloh U."/>
            <person name="Dunning-Hotopp J.C."/>
        </authorList>
    </citation>
    <scope>NUCLEOTIDE SEQUENCE [LARGE SCALE GENOMIC DNA]</scope>
    <source>
        <strain evidence="2 3">Fuller</strain>
    </source>
</reference>
<gene>
    <name evidence="2" type="ORF">OCHUTO_0353</name>
</gene>
<dbReference type="Proteomes" id="UP000033616">
    <property type="component" value="Unassembled WGS sequence"/>
</dbReference>
<dbReference type="InterPro" id="IPR032874">
    <property type="entry name" value="DDE_dom"/>
</dbReference>
<feature type="domain" description="DDE" evidence="1">
    <location>
        <begin position="4"/>
        <end position="46"/>
    </location>
</feature>
<evidence type="ECO:0000259" key="1">
    <source>
        <dbReference type="Pfam" id="PF13610"/>
    </source>
</evidence>
<evidence type="ECO:0000313" key="3">
    <source>
        <dbReference type="Proteomes" id="UP000033616"/>
    </source>
</evidence>
<keyword evidence="3" id="KW-1185">Reference proteome</keyword>
<evidence type="ECO:0000313" key="2">
    <source>
        <dbReference type="EMBL" id="KJV56765.1"/>
    </source>
</evidence>
<protein>
    <recommendedName>
        <fullName evidence="1">DDE domain-containing protein</fullName>
    </recommendedName>
</protein>
<organism evidence="2 3">
    <name type="scientific">Orientia chuto str. Dubai</name>
    <dbReference type="NCBI Taxonomy" id="1359168"/>
    <lineage>
        <taxon>Bacteria</taxon>
        <taxon>Pseudomonadati</taxon>
        <taxon>Pseudomonadota</taxon>
        <taxon>Alphaproteobacteria</taxon>
        <taxon>Rickettsiales</taxon>
        <taxon>Rickettsiaceae</taxon>
        <taxon>Rickettsieae</taxon>
        <taxon>Orientia</taxon>
    </lineage>
</organism>
<name>A0A0F3MM01_9RICK</name>
<dbReference type="PATRIC" id="fig|1359168.3.peg.1109"/>